<comment type="subcellular location">
    <subcellularLocation>
        <location evidence="10">Cytoplasm</location>
    </subcellularLocation>
</comment>
<dbReference type="EMBL" id="JBHRYR010000003">
    <property type="protein sequence ID" value="MFC3853482.1"/>
    <property type="molecule type" value="Genomic_DNA"/>
</dbReference>
<name>A0ABV7ZYC0_9GAMM</name>
<dbReference type="PRINTS" id="PR01069">
    <property type="entry name" value="ACCCTRFRASEA"/>
</dbReference>
<comment type="similarity">
    <text evidence="10">Belongs to the AccA family.</text>
</comment>
<keyword evidence="13" id="KW-0436">Ligase</keyword>
<keyword evidence="2 10" id="KW-0444">Lipid biosynthesis</keyword>
<keyword evidence="8 10" id="KW-0275">Fatty acid biosynthesis</keyword>
<comment type="catalytic activity">
    <reaction evidence="9 10">
        <text>N(6)-carboxybiotinyl-L-lysyl-[protein] + acetyl-CoA = N(6)-biotinyl-L-lysyl-[protein] + malonyl-CoA</text>
        <dbReference type="Rhea" id="RHEA:54728"/>
        <dbReference type="Rhea" id="RHEA-COMP:10505"/>
        <dbReference type="Rhea" id="RHEA-COMP:10506"/>
        <dbReference type="ChEBI" id="CHEBI:57288"/>
        <dbReference type="ChEBI" id="CHEBI:57384"/>
        <dbReference type="ChEBI" id="CHEBI:83144"/>
        <dbReference type="ChEBI" id="CHEBI:83145"/>
        <dbReference type="EC" id="2.1.3.15"/>
    </reaction>
</comment>
<dbReference type="NCBIfam" id="NF004344">
    <property type="entry name" value="PRK05724.1"/>
    <property type="match status" value="1"/>
</dbReference>
<evidence type="ECO:0000256" key="8">
    <source>
        <dbReference type="ARBA" id="ARBA00023160"/>
    </source>
</evidence>
<evidence type="ECO:0000259" key="12">
    <source>
        <dbReference type="PROSITE" id="PS50989"/>
    </source>
</evidence>
<dbReference type="PANTHER" id="PTHR42853:SF3">
    <property type="entry name" value="ACETYL-COENZYME A CARBOXYLASE CARBOXYL TRANSFERASE SUBUNIT ALPHA, CHLOROPLASTIC"/>
    <property type="match status" value="1"/>
</dbReference>
<dbReference type="NCBIfam" id="TIGR00513">
    <property type="entry name" value="accA"/>
    <property type="match status" value="1"/>
</dbReference>
<evidence type="ECO:0000256" key="2">
    <source>
        <dbReference type="ARBA" id="ARBA00022516"/>
    </source>
</evidence>
<keyword evidence="10" id="KW-0963">Cytoplasm</keyword>
<keyword evidence="3 10" id="KW-0808">Transferase</keyword>
<dbReference type="HAMAP" id="MF_00823">
    <property type="entry name" value="AcetylCoA_CT_alpha"/>
    <property type="match status" value="1"/>
</dbReference>
<keyword evidence="6 10" id="KW-0067">ATP-binding</keyword>
<evidence type="ECO:0000256" key="3">
    <source>
        <dbReference type="ARBA" id="ARBA00022679"/>
    </source>
</evidence>
<keyword evidence="14" id="KW-1185">Reference proteome</keyword>
<evidence type="ECO:0000256" key="11">
    <source>
        <dbReference type="SAM" id="Coils"/>
    </source>
</evidence>
<dbReference type="GO" id="GO:0003989">
    <property type="term" value="F:acetyl-CoA carboxylase activity"/>
    <property type="evidence" value="ECO:0007669"/>
    <property type="project" value="UniProtKB-EC"/>
</dbReference>
<dbReference type="GO" id="GO:0016740">
    <property type="term" value="F:transferase activity"/>
    <property type="evidence" value="ECO:0007669"/>
    <property type="project" value="UniProtKB-KW"/>
</dbReference>
<dbReference type="Gene3D" id="3.90.226.10">
    <property type="entry name" value="2-enoyl-CoA Hydratase, Chain A, domain 1"/>
    <property type="match status" value="1"/>
</dbReference>
<keyword evidence="11" id="KW-0175">Coiled coil</keyword>
<dbReference type="Pfam" id="PF03255">
    <property type="entry name" value="ACCA"/>
    <property type="match status" value="1"/>
</dbReference>
<evidence type="ECO:0000313" key="14">
    <source>
        <dbReference type="Proteomes" id="UP001595617"/>
    </source>
</evidence>
<gene>
    <name evidence="10 13" type="primary">accA</name>
    <name evidence="13" type="ORF">ACFOOG_11615</name>
</gene>
<evidence type="ECO:0000313" key="13">
    <source>
        <dbReference type="EMBL" id="MFC3853482.1"/>
    </source>
</evidence>
<sequence length="317" mass="35281">MNPNYLDFEQPIAELEAKIEELRLVGNDHELNITEEVDKLRKQAVKLTENIFTNLTAWQVSKLARHPLRPNSLEYFARIFTEFDEMHGDRHFGDDGAIIGGTARLDSKPVMLIGQQKGRSVQEKVKRNFGCPRPEGYRKALRLMEFAERFRMPVMTFIDTAGAYPGIDAEERGQSEAIAFNLQKMSSLEVPIICTVIGEGGSGGALAIGVGDHLNMLQYSTYSVISPEGCASILFKTSDRAPDAAEAMGITANKLYDLGLVDTVIQEPLGGAHRDLDLTAAKIKQNLLSQLSELEQLPVGQMLEQRYRRLMSYGNFA</sequence>
<evidence type="ECO:0000256" key="7">
    <source>
        <dbReference type="ARBA" id="ARBA00023098"/>
    </source>
</evidence>
<comment type="pathway">
    <text evidence="1 10">Lipid metabolism; malonyl-CoA biosynthesis; malonyl-CoA from acetyl-CoA: step 1/1.</text>
</comment>
<feature type="coiled-coil region" evidence="11">
    <location>
        <begin position="12"/>
        <end position="50"/>
    </location>
</feature>
<dbReference type="InterPro" id="IPR029045">
    <property type="entry name" value="ClpP/crotonase-like_dom_sf"/>
</dbReference>
<keyword evidence="7 10" id="KW-0443">Lipid metabolism</keyword>
<dbReference type="RefSeq" id="WP_380696680.1">
    <property type="nucleotide sequence ID" value="NZ_JBHRYR010000003.1"/>
</dbReference>
<dbReference type="EC" id="2.1.3.15" evidence="10"/>
<keyword evidence="4 10" id="KW-0547">Nucleotide-binding</keyword>
<organism evidence="13 14">
    <name type="scientific">Saccharospirillum mangrovi</name>
    <dbReference type="NCBI Taxonomy" id="2161747"/>
    <lineage>
        <taxon>Bacteria</taxon>
        <taxon>Pseudomonadati</taxon>
        <taxon>Pseudomonadota</taxon>
        <taxon>Gammaproteobacteria</taxon>
        <taxon>Oceanospirillales</taxon>
        <taxon>Saccharospirillaceae</taxon>
        <taxon>Saccharospirillum</taxon>
    </lineage>
</organism>
<dbReference type="PROSITE" id="PS50989">
    <property type="entry name" value="COA_CT_CTER"/>
    <property type="match status" value="1"/>
</dbReference>
<dbReference type="PANTHER" id="PTHR42853">
    <property type="entry name" value="ACETYL-COENZYME A CARBOXYLASE CARBOXYL TRANSFERASE SUBUNIT ALPHA"/>
    <property type="match status" value="1"/>
</dbReference>
<dbReference type="InterPro" id="IPR001095">
    <property type="entry name" value="Acetyl_CoA_COase_a_su"/>
</dbReference>
<evidence type="ECO:0000256" key="6">
    <source>
        <dbReference type="ARBA" id="ARBA00022840"/>
    </source>
</evidence>
<accession>A0ABV7ZYC0</accession>
<evidence type="ECO:0000256" key="1">
    <source>
        <dbReference type="ARBA" id="ARBA00004956"/>
    </source>
</evidence>
<dbReference type="SUPFAM" id="SSF52096">
    <property type="entry name" value="ClpP/crotonase"/>
    <property type="match status" value="1"/>
</dbReference>
<comment type="caution">
    <text evidence="13">The sequence shown here is derived from an EMBL/GenBank/DDBJ whole genome shotgun (WGS) entry which is preliminary data.</text>
</comment>
<evidence type="ECO:0000256" key="5">
    <source>
        <dbReference type="ARBA" id="ARBA00022832"/>
    </source>
</evidence>
<feature type="domain" description="CoA carboxyltransferase C-terminal" evidence="12">
    <location>
        <begin position="32"/>
        <end position="293"/>
    </location>
</feature>
<evidence type="ECO:0000256" key="4">
    <source>
        <dbReference type="ARBA" id="ARBA00022741"/>
    </source>
</evidence>
<comment type="subunit">
    <text evidence="10">Acetyl-CoA carboxylase is a heterohexamer composed of biotin carboxyl carrier protein (AccB), biotin carboxylase (AccC) and two subunits each of ACCase subunit alpha (AccA) and ACCase subunit beta (AccD).</text>
</comment>
<proteinExistence type="inferred from homology"/>
<dbReference type="Proteomes" id="UP001595617">
    <property type="component" value="Unassembled WGS sequence"/>
</dbReference>
<reference evidence="14" key="1">
    <citation type="journal article" date="2019" name="Int. J. Syst. Evol. Microbiol.">
        <title>The Global Catalogue of Microorganisms (GCM) 10K type strain sequencing project: providing services to taxonomists for standard genome sequencing and annotation.</title>
        <authorList>
            <consortium name="The Broad Institute Genomics Platform"/>
            <consortium name="The Broad Institute Genome Sequencing Center for Infectious Disease"/>
            <person name="Wu L."/>
            <person name="Ma J."/>
        </authorList>
    </citation>
    <scope>NUCLEOTIDE SEQUENCE [LARGE SCALE GENOMIC DNA]</scope>
    <source>
        <strain evidence="14">IBRC 10765</strain>
    </source>
</reference>
<dbReference type="NCBIfam" id="NF041504">
    <property type="entry name" value="AccA_sub"/>
    <property type="match status" value="1"/>
</dbReference>
<comment type="function">
    <text evidence="10">Component of the acetyl coenzyme A carboxylase (ACC) complex. First, biotin carboxylase catalyzes the carboxylation of biotin on its carrier protein (BCCP) and then the CO(2) group is transferred by the carboxyltransferase to acetyl-CoA to form malonyl-CoA.</text>
</comment>
<evidence type="ECO:0000256" key="10">
    <source>
        <dbReference type="HAMAP-Rule" id="MF_00823"/>
    </source>
</evidence>
<dbReference type="InterPro" id="IPR011763">
    <property type="entry name" value="COA_CT_C"/>
</dbReference>
<evidence type="ECO:0000256" key="9">
    <source>
        <dbReference type="ARBA" id="ARBA00049152"/>
    </source>
</evidence>
<protein>
    <recommendedName>
        <fullName evidence="10">Acetyl-coenzyme A carboxylase carboxyl transferase subunit alpha</fullName>
        <shortName evidence="10">ACCase subunit alpha</shortName>
        <shortName evidence="10">Acetyl-CoA carboxylase carboxyltransferase subunit alpha</shortName>
        <ecNumber evidence="10">2.1.3.15</ecNumber>
    </recommendedName>
</protein>
<keyword evidence="5 10" id="KW-0276">Fatty acid metabolism</keyword>